<dbReference type="OMA" id="NITRPHE"/>
<gene>
    <name evidence="7" type="ORF">PIIN_00514</name>
</gene>
<keyword evidence="5 6" id="KW-0472">Membrane</keyword>
<sequence>MASYSSLQQLHASLPAFAPLISQSLIPYLAWSLLLTSFGLGFYFTTLPKHSVPVTEILVALVASILGGFGTVAMFCTLGVYI</sequence>
<protein>
    <recommendedName>
        <fullName evidence="6">Dolichyl-diphosphooligosaccharide-protein glycosyltransferase subunit OST5</fullName>
    </recommendedName>
</protein>
<comment type="function">
    <text evidence="6">Subunit of the oligosaccharyl transferase (OST) complex that catalyzes the initial transfer of a defined glycan (Glc(3)Man(9)GlcNAc(2) in eukaryotes) from the lipid carrier dolichol-pyrophosphate to an asparagine residue within an Asn-X-Ser/Thr consensus motif in nascent polypeptide chains, the first step in protein N-glycosylation. N-glycosylation occurs cotranslationally and the complex associates with the Sec61 complex at the channel-forming translocon complex that mediates protein translocation across the endoplasmic reticulum (ER). All subunits are required for a maximal enzyme activity.</text>
</comment>
<dbReference type="HOGENOM" id="CLU_166320_0_0_1"/>
<comment type="subcellular location">
    <subcellularLocation>
        <location evidence="1 6">Membrane</location>
        <topology evidence="1 6">Multi-pass membrane protein</topology>
    </subcellularLocation>
</comment>
<evidence type="ECO:0000256" key="1">
    <source>
        <dbReference type="ARBA" id="ARBA00004141"/>
    </source>
</evidence>
<keyword evidence="8" id="KW-1185">Reference proteome</keyword>
<feature type="transmembrane region" description="Helical" evidence="6">
    <location>
        <begin position="25"/>
        <end position="45"/>
    </location>
</feature>
<evidence type="ECO:0000313" key="7">
    <source>
        <dbReference type="EMBL" id="CCA77868.1"/>
    </source>
</evidence>
<proteinExistence type="inferred from homology"/>
<comment type="caution">
    <text evidence="7">The sequence shown here is derived from an EMBL/GenBank/DDBJ whole genome shotgun (WGS) entry which is preliminary data.</text>
</comment>
<comment type="subunit">
    <text evidence="6">Component of the oligosaccharyltransferase (OST) complex.</text>
</comment>
<dbReference type="Pfam" id="PF05251">
    <property type="entry name" value="Ost5"/>
    <property type="match status" value="1"/>
</dbReference>
<dbReference type="EMBL" id="CAFZ01001876">
    <property type="protein sequence ID" value="CCA77868.1"/>
    <property type="molecule type" value="Genomic_DNA"/>
</dbReference>
<accession>G4U2T7</accession>
<comment type="similarity">
    <text evidence="2 6">Belongs to the OST5 family.</text>
</comment>
<dbReference type="eggNOG" id="ENOG502SDRX">
    <property type="taxonomic scope" value="Eukaryota"/>
</dbReference>
<dbReference type="AlphaFoldDB" id="G4U2T7"/>
<keyword evidence="3 6" id="KW-0812">Transmembrane</keyword>
<reference evidence="7 8" key="1">
    <citation type="journal article" date="2011" name="PLoS Pathog.">
        <title>Endophytic Life Strategies Decoded by Genome and Transcriptome Analyses of the Mutualistic Root Symbiont Piriformospora indica.</title>
        <authorList>
            <person name="Zuccaro A."/>
            <person name="Lahrmann U."/>
            <person name="Guldener U."/>
            <person name="Langen G."/>
            <person name="Pfiffi S."/>
            <person name="Biedenkopf D."/>
            <person name="Wong P."/>
            <person name="Samans B."/>
            <person name="Grimm C."/>
            <person name="Basiewicz M."/>
            <person name="Murat C."/>
            <person name="Martin F."/>
            <person name="Kogel K.H."/>
        </authorList>
    </citation>
    <scope>NUCLEOTIDE SEQUENCE [LARGE SCALE GENOMIC DNA]</scope>
    <source>
        <strain evidence="7 8">DSM 11827</strain>
    </source>
</reference>
<dbReference type="GO" id="GO:0006487">
    <property type="term" value="P:protein N-linked glycosylation"/>
    <property type="evidence" value="ECO:0007669"/>
    <property type="project" value="UniProtKB-UniRule"/>
</dbReference>
<evidence type="ECO:0000256" key="4">
    <source>
        <dbReference type="ARBA" id="ARBA00022989"/>
    </source>
</evidence>
<dbReference type="GO" id="GO:0008250">
    <property type="term" value="C:oligosaccharyltransferase complex"/>
    <property type="evidence" value="ECO:0007669"/>
    <property type="project" value="UniProtKB-UniRule"/>
</dbReference>
<keyword evidence="4 6" id="KW-1133">Transmembrane helix</keyword>
<evidence type="ECO:0000313" key="8">
    <source>
        <dbReference type="Proteomes" id="UP000007148"/>
    </source>
</evidence>
<evidence type="ECO:0000256" key="5">
    <source>
        <dbReference type="ARBA" id="ARBA00023136"/>
    </source>
</evidence>
<name>G4U2T7_SERID</name>
<dbReference type="Proteomes" id="UP000007148">
    <property type="component" value="Unassembled WGS sequence"/>
</dbReference>
<evidence type="ECO:0000256" key="2">
    <source>
        <dbReference type="ARBA" id="ARBA00009825"/>
    </source>
</evidence>
<dbReference type="OrthoDB" id="2503643at2759"/>
<dbReference type="STRING" id="1109443.G4U2T7"/>
<feature type="transmembrane region" description="Helical" evidence="6">
    <location>
        <begin position="57"/>
        <end position="81"/>
    </location>
</feature>
<dbReference type="InterPro" id="IPR007915">
    <property type="entry name" value="TMEM258/Ost5"/>
</dbReference>
<evidence type="ECO:0000256" key="3">
    <source>
        <dbReference type="ARBA" id="ARBA00022692"/>
    </source>
</evidence>
<dbReference type="InParanoid" id="G4U2T7"/>
<organism evidence="7 8">
    <name type="scientific">Serendipita indica (strain DSM 11827)</name>
    <name type="common">Root endophyte fungus</name>
    <name type="synonym">Piriformospora indica</name>
    <dbReference type="NCBI Taxonomy" id="1109443"/>
    <lineage>
        <taxon>Eukaryota</taxon>
        <taxon>Fungi</taxon>
        <taxon>Dikarya</taxon>
        <taxon>Basidiomycota</taxon>
        <taxon>Agaricomycotina</taxon>
        <taxon>Agaricomycetes</taxon>
        <taxon>Sebacinales</taxon>
        <taxon>Serendipitaceae</taxon>
        <taxon>Serendipita</taxon>
    </lineage>
</organism>
<evidence type="ECO:0000256" key="6">
    <source>
        <dbReference type="RuleBase" id="RU367008"/>
    </source>
</evidence>